<dbReference type="Proteomes" id="UP000676194">
    <property type="component" value="Chromosome"/>
</dbReference>
<evidence type="ECO:0000313" key="2">
    <source>
        <dbReference type="Proteomes" id="UP000676194"/>
    </source>
</evidence>
<sequence length="137" mass="16055">MYVRLLRLDRKLAERQIQSSGLLLGDKRKDLERDYKAMPNPQELSEKEWDARQKLLRKFEQGILFSKSIRELESLIEINEQQEKLIQTLDSLKKTQEEMGLGLILQSMEAVAGVEKERRAESITLLKELYPLPVDKK</sequence>
<keyword evidence="2" id="KW-1185">Reference proteome</keyword>
<gene>
    <name evidence="1" type="ORF">KIH39_15215</name>
</gene>
<dbReference type="RefSeq" id="WP_213494086.1">
    <property type="nucleotide sequence ID" value="NZ_CP074694.1"/>
</dbReference>
<proteinExistence type="predicted"/>
<name>A0A8E6ETP1_9BACT</name>
<evidence type="ECO:0000313" key="1">
    <source>
        <dbReference type="EMBL" id="QVL30202.1"/>
    </source>
</evidence>
<dbReference type="EMBL" id="CP074694">
    <property type="protein sequence ID" value="QVL30202.1"/>
    <property type="molecule type" value="Genomic_DNA"/>
</dbReference>
<protein>
    <submittedName>
        <fullName evidence="1">Uncharacterized protein</fullName>
    </submittedName>
</protein>
<dbReference type="AlphaFoldDB" id="A0A8E6ETP1"/>
<dbReference type="KEGG" id="tsph:KIH39_15215"/>
<reference evidence="1" key="1">
    <citation type="submission" date="2021-05" db="EMBL/GenBank/DDBJ databases">
        <title>Complete genome sequence of the cellulolytic planctomycete Telmatocola sphagniphila SP2T and characterization of the first cellulase from planctomycetes.</title>
        <authorList>
            <person name="Rakitin A.L."/>
            <person name="Beletsky A.V."/>
            <person name="Naumoff D.G."/>
            <person name="Kulichevskaya I.S."/>
            <person name="Mardanov A.V."/>
            <person name="Ravin N.V."/>
            <person name="Dedysh S.N."/>
        </authorList>
    </citation>
    <scope>NUCLEOTIDE SEQUENCE</scope>
    <source>
        <strain evidence="1">SP2T</strain>
    </source>
</reference>
<organism evidence="1 2">
    <name type="scientific">Telmatocola sphagniphila</name>
    <dbReference type="NCBI Taxonomy" id="1123043"/>
    <lineage>
        <taxon>Bacteria</taxon>
        <taxon>Pseudomonadati</taxon>
        <taxon>Planctomycetota</taxon>
        <taxon>Planctomycetia</taxon>
        <taxon>Gemmatales</taxon>
        <taxon>Gemmataceae</taxon>
    </lineage>
</organism>
<accession>A0A8E6ETP1</accession>